<comment type="caution">
    <text evidence="2">The sequence shown here is derived from an EMBL/GenBank/DDBJ whole genome shotgun (WGS) entry which is preliminary data.</text>
</comment>
<feature type="non-terminal residue" evidence="2">
    <location>
        <position position="1"/>
    </location>
</feature>
<evidence type="ECO:0000313" key="2">
    <source>
        <dbReference type="EMBL" id="GAH55819.1"/>
    </source>
</evidence>
<organism evidence="2">
    <name type="scientific">marine sediment metagenome</name>
    <dbReference type="NCBI Taxonomy" id="412755"/>
    <lineage>
        <taxon>unclassified sequences</taxon>
        <taxon>metagenomes</taxon>
        <taxon>ecological metagenomes</taxon>
    </lineage>
</organism>
<evidence type="ECO:0000259" key="1">
    <source>
        <dbReference type="Pfam" id="PF05050"/>
    </source>
</evidence>
<dbReference type="EMBL" id="BARU01022350">
    <property type="protein sequence ID" value="GAH55819.1"/>
    <property type="molecule type" value="Genomic_DNA"/>
</dbReference>
<protein>
    <recommendedName>
        <fullName evidence="1">Methyltransferase FkbM domain-containing protein</fullName>
    </recommendedName>
</protein>
<reference evidence="2" key="1">
    <citation type="journal article" date="2014" name="Front. Microbiol.">
        <title>High frequency of phylogenetically diverse reductive dehalogenase-homologous genes in deep subseafloor sedimentary metagenomes.</title>
        <authorList>
            <person name="Kawai M."/>
            <person name="Futagami T."/>
            <person name="Toyoda A."/>
            <person name="Takaki Y."/>
            <person name="Nishi S."/>
            <person name="Hori S."/>
            <person name="Arai W."/>
            <person name="Tsubouchi T."/>
            <person name="Morono Y."/>
            <person name="Uchiyama I."/>
            <person name="Ito T."/>
            <person name="Fujiyama A."/>
            <person name="Inagaki F."/>
            <person name="Takami H."/>
        </authorList>
    </citation>
    <scope>NUCLEOTIDE SEQUENCE</scope>
    <source>
        <strain evidence="2">Expedition CK06-06</strain>
    </source>
</reference>
<dbReference type="InterPro" id="IPR006342">
    <property type="entry name" value="FkbM_mtfrase"/>
</dbReference>
<accession>X1HPQ1</accession>
<feature type="domain" description="Methyltransferase FkbM" evidence="1">
    <location>
        <begin position="6"/>
        <end position="85"/>
    </location>
</feature>
<sequence>KRFKRVIPVNTLDTLLGDRFDGKNLFIKIDVEGAEYNVLRGALKTLCISPRPTWFIEICLNEFHPGEINPDYEATFDFFWQHGYEVRMANKEFTLVTHSDIKSWVANKSSTTNNFNYLFIPKS</sequence>
<dbReference type="SUPFAM" id="SSF53335">
    <property type="entry name" value="S-adenosyl-L-methionine-dependent methyltransferases"/>
    <property type="match status" value="1"/>
</dbReference>
<dbReference type="InterPro" id="IPR029063">
    <property type="entry name" value="SAM-dependent_MTases_sf"/>
</dbReference>
<dbReference type="AlphaFoldDB" id="X1HPQ1"/>
<gene>
    <name evidence="2" type="ORF">S03H2_36427</name>
</gene>
<dbReference type="Gene3D" id="3.40.50.150">
    <property type="entry name" value="Vaccinia Virus protein VP39"/>
    <property type="match status" value="1"/>
</dbReference>
<dbReference type="Pfam" id="PF05050">
    <property type="entry name" value="Methyltransf_21"/>
    <property type="match status" value="1"/>
</dbReference>
<proteinExistence type="predicted"/>
<name>X1HPQ1_9ZZZZ</name>